<name>A0A481W3U2_9CAUD</name>
<sequence length="280" mass="30975">MVFQQHRSVQAGDVNLDGLDLDISVTKSSDDPLEFEVSTWNLSEASWRKIDEGDQCRIELGWADGEIATVCFGEITSTKPEMDGGDLRYQIKGIDESEGATYARPDEDWGQKSWVNTSPDEIASDIFQSCGLTAAVEPVGGNIQGVWSATPDKRARDLVDELLEYAVEISGEAWEWYAEQGRGYFQPRNQETVDAPELSYDSSLVSINEASSEDDDAELELDFETMLDPRIRKGAAVYVDVDQHRGGYRVDSFEFSSDTTSGTHIVNGTLIPIDADYSVA</sequence>
<protein>
    <submittedName>
        <fullName evidence="1">Uncharacterized protein</fullName>
    </submittedName>
</protein>
<reference evidence="2" key="3">
    <citation type="journal article" date="2019" name="Genes (Basel)">
        <title>Halobacterium salinarum virus ChaoS9, a Novel Halovirus Related to PhiH1 and PhiCh1.</title>
        <authorList>
            <person name="Dyall-Smith M."/>
            <person name="Palm P."/>
            <person name="Wanner G."/>
            <person name="Witte A."/>
            <person name="Oesterhelt D."/>
            <person name="Pfeiffer F."/>
        </authorList>
    </citation>
    <scope>NUCLEOTIDE SEQUENCE [LARGE SCALE GENOMIC DNA]</scope>
</reference>
<dbReference type="SUPFAM" id="SSF69279">
    <property type="entry name" value="Phage tail proteins"/>
    <property type="match status" value="1"/>
</dbReference>
<reference evidence="1 2" key="1">
    <citation type="journal article" date="1997" name="Mol. Microbiol.">
        <title>Characterization of Natronobacterium magadii phage phi Ch1, a unique archaeal phage containing DNA and RNA.</title>
        <authorList>
            <person name="Witte A."/>
            <person name="Baranyi U."/>
            <person name="Klein R."/>
            <person name="Sulzner M."/>
            <person name="Luo C."/>
            <person name="Wanner G."/>
            <person name="Kruger D.H."/>
            <person name="Lubitz W."/>
        </authorList>
    </citation>
    <scope>NUCLEOTIDE SEQUENCE [LARGE SCALE GENOMIC DNA]</scope>
</reference>
<gene>
    <name evidence="1" type="ORF">PhiCh1_120</name>
</gene>
<dbReference type="Proteomes" id="UP000293038">
    <property type="component" value="Segment"/>
</dbReference>
<proteinExistence type="predicted"/>
<organism evidence="1 2">
    <name type="scientific">Natrialba phage PhiCh1</name>
    <dbReference type="NCBI Taxonomy" id="114777"/>
    <lineage>
        <taxon>Viruses</taxon>
        <taxon>Duplodnaviria</taxon>
        <taxon>Heunggongvirae</taxon>
        <taxon>Uroviricota</taxon>
        <taxon>Caudoviricetes</taxon>
        <taxon>Vertoviridae</taxon>
        <taxon>Myohalovirus</taxon>
        <taxon>Myohalovirus alkaliphilum</taxon>
        <taxon>Myohalovirus phiCh1</taxon>
    </lineage>
</organism>
<keyword evidence="2" id="KW-1185">Reference proteome</keyword>
<dbReference type="EMBL" id="MK450543">
    <property type="protein sequence ID" value="QBJ01206.1"/>
    <property type="molecule type" value="Genomic_DNA"/>
</dbReference>
<evidence type="ECO:0000313" key="1">
    <source>
        <dbReference type="EMBL" id="QBJ01206.1"/>
    </source>
</evidence>
<accession>A0A481W3U2</accession>
<reference evidence="1 2" key="2">
    <citation type="journal article" date="2002" name="Mol. Microbiol.">
        <title>Natrialba magadii virus phiCh1: first complete nucleotide sequence and functional organization of a virus infecting a haloalkaliphilic archaeon.</title>
        <authorList>
            <person name="Klein R."/>
            <person name="Baranyi U."/>
            <person name="Rossler N."/>
            <person name="Greineder B."/>
            <person name="Scholz H."/>
            <person name="Witte A."/>
        </authorList>
    </citation>
    <scope>NUCLEOTIDE SEQUENCE [LARGE SCALE GENOMIC DNA]</scope>
</reference>
<evidence type="ECO:0000313" key="2">
    <source>
        <dbReference type="Proteomes" id="UP000293038"/>
    </source>
</evidence>